<accession>A0A1R0GWH3</accession>
<keyword evidence="2" id="KW-1185">Reference proteome</keyword>
<feature type="non-terminal residue" evidence="1">
    <location>
        <position position="9"/>
    </location>
</feature>
<protein>
    <submittedName>
        <fullName evidence="1">Uncharacterized protein</fullName>
    </submittedName>
</protein>
<gene>
    <name evidence="1" type="ORF">AYI68_g4637</name>
</gene>
<sequence>MAARKPAAI</sequence>
<evidence type="ECO:0000313" key="1">
    <source>
        <dbReference type="EMBL" id="OLY81251.1"/>
    </source>
</evidence>
<proteinExistence type="predicted"/>
<comment type="caution">
    <text evidence="1">The sequence shown here is derived from an EMBL/GenBank/DDBJ whole genome shotgun (WGS) entry which is preliminary data.</text>
</comment>
<organism evidence="1 2">
    <name type="scientific">Smittium mucronatum</name>
    <dbReference type="NCBI Taxonomy" id="133383"/>
    <lineage>
        <taxon>Eukaryota</taxon>
        <taxon>Fungi</taxon>
        <taxon>Fungi incertae sedis</taxon>
        <taxon>Zoopagomycota</taxon>
        <taxon>Kickxellomycotina</taxon>
        <taxon>Harpellomycetes</taxon>
        <taxon>Harpellales</taxon>
        <taxon>Legeriomycetaceae</taxon>
        <taxon>Smittium</taxon>
    </lineage>
</organism>
<name>A0A1R0GWH3_9FUNG</name>
<evidence type="ECO:0000313" key="2">
    <source>
        <dbReference type="Proteomes" id="UP000187455"/>
    </source>
</evidence>
<dbReference type="EMBL" id="LSSL01002624">
    <property type="protein sequence ID" value="OLY81251.1"/>
    <property type="molecule type" value="Genomic_DNA"/>
</dbReference>
<dbReference type="Proteomes" id="UP000187455">
    <property type="component" value="Unassembled WGS sequence"/>
</dbReference>
<reference evidence="1 2" key="1">
    <citation type="journal article" date="2016" name="Mol. Biol. Evol.">
        <title>Genome-Wide Survey of Gut Fungi (Harpellales) Reveals the First Horizontally Transferred Ubiquitin Gene from a Mosquito Host.</title>
        <authorList>
            <person name="Wang Y."/>
            <person name="White M.M."/>
            <person name="Kvist S."/>
            <person name="Moncalvo J.M."/>
        </authorList>
    </citation>
    <scope>NUCLEOTIDE SEQUENCE [LARGE SCALE GENOMIC DNA]</scope>
    <source>
        <strain evidence="1 2">ALG-7-W6</strain>
    </source>
</reference>